<dbReference type="InterPro" id="IPR003439">
    <property type="entry name" value="ABC_transporter-like_ATP-bd"/>
</dbReference>
<organism evidence="5 6">
    <name type="scientific">Pelomonas margarita</name>
    <dbReference type="NCBI Taxonomy" id="3299031"/>
    <lineage>
        <taxon>Bacteria</taxon>
        <taxon>Pseudomonadati</taxon>
        <taxon>Pseudomonadota</taxon>
        <taxon>Betaproteobacteria</taxon>
        <taxon>Burkholderiales</taxon>
        <taxon>Sphaerotilaceae</taxon>
        <taxon>Roseateles</taxon>
    </lineage>
</organism>
<evidence type="ECO:0000259" key="4">
    <source>
        <dbReference type="PROSITE" id="PS50893"/>
    </source>
</evidence>
<dbReference type="InterPro" id="IPR027417">
    <property type="entry name" value="P-loop_NTPase"/>
</dbReference>
<dbReference type="PROSITE" id="PS50893">
    <property type="entry name" value="ABC_TRANSPORTER_2"/>
    <property type="match status" value="1"/>
</dbReference>
<dbReference type="PANTHER" id="PTHR42794:SF2">
    <property type="entry name" value="ABC TRANSPORTER ATP-BINDING PROTEIN"/>
    <property type="match status" value="1"/>
</dbReference>
<dbReference type="RefSeq" id="WP_394397559.1">
    <property type="nucleotide sequence ID" value="NZ_JBIGHW010000005.1"/>
</dbReference>
<dbReference type="CDD" id="cd03214">
    <property type="entry name" value="ABC_Iron-Siderophores_B12_Hemin"/>
    <property type="match status" value="1"/>
</dbReference>
<evidence type="ECO:0000313" key="5">
    <source>
        <dbReference type="EMBL" id="MFG6441227.1"/>
    </source>
</evidence>
<keyword evidence="6" id="KW-1185">Reference proteome</keyword>
<dbReference type="EMBL" id="JBIGHW010000005">
    <property type="protein sequence ID" value="MFG6441227.1"/>
    <property type="molecule type" value="Genomic_DNA"/>
</dbReference>
<dbReference type="Proteomes" id="UP001606301">
    <property type="component" value="Unassembled WGS sequence"/>
</dbReference>
<dbReference type="InterPro" id="IPR017871">
    <property type="entry name" value="ABC_transporter-like_CS"/>
</dbReference>
<dbReference type="SUPFAM" id="SSF52540">
    <property type="entry name" value="P-loop containing nucleoside triphosphate hydrolases"/>
    <property type="match status" value="1"/>
</dbReference>
<dbReference type="Gene3D" id="3.40.50.300">
    <property type="entry name" value="P-loop containing nucleotide triphosphate hydrolases"/>
    <property type="match status" value="1"/>
</dbReference>
<proteinExistence type="predicted"/>
<evidence type="ECO:0000256" key="1">
    <source>
        <dbReference type="ARBA" id="ARBA00022475"/>
    </source>
</evidence>
<comment type="caution">
    <text evidence="5">The sequence shown here is derived from an EMBL/GenBank/DDBJ whole genome shotgun (WGS) entry which is preliminary data.</text>
</comment>
<sequence length="254" mass="26808">MSLEVVDLSAGYPGKRVLHSLTLPRLAGGSLTALLGPNGSGKSTLLKALAGLLPAEGGIRLDGTELRGLPLAQRIARIAYLPQSLPRGVHLRVLEAVLASLRAGGSRRPDDLARAEAVLARLGCEALALQHLDALSGGQRQLVGLAQALVREPRVLLLDEPLSALDLRHQLRTMLLLADLAVERDMAAVIVLHDLNVALRHCTGAVLLHDGCVAAAGRPVQALTPATLARVYGVQARVEACTLGHFQVLVDRET</sequence>
<gene>
    <name evidence="5" type="ORF">ACG0Z3_11110</name>
</gene>
<protein>
    <submittedName>
        <fullName evidence="5">ABC transporter ATP-binding protein</fullName>
    </submittedName>
</protein>
<reference evidence="5 6" key="1">
    <citation type="submission" date="2024-08" db="EMBL/GenBank/DDBJ databases">
        <authorList>
            <person name="Lu H."/>
        </authorList>
    </citation>
    <scope>NUCLEOTIDE SEQUENCE [LARGE SCALE GENOMIC DNA]</scope>
    <source>
        <strain evidence="5 6">LKC17W</strain>
    </source>
</reference>
<name>A0ABW7FIR2_9BURK</name>
<keyword evidence="1" id="KW-0472">Membrane</keyword>
<feature type="domain" description="ABC transporter" evidence="4">
    <location>
        <begin position="3"/>
        <end position="235"/>
    </location>
</feature>
<dbReference type="Pfam" id="PF00005">
    <property type="entry name" value="ABC_tran"/>
    <property type="match status" value="1"/>
</dbReference>
<evidence type="ECO:0000256" key="2">
    <source>
        <dbReference type="ARBA" id="ARBA00022741"/>
    </source>
</evidence>
<keyword evidence="2" id="KW-0547">Nucleotide-binding</keyword>
<keyword evidence="3 5" id="KW-0067">ATP-binding</keyword>
<dbReference type="PROSITE" id="PS00211">
    <property type="entry name" value="ABC_TRANSPORTER_1"/>
    <property type="match status" value="1"/>
</dbReference>
<dbReference type="InterPro" id="IPR003593">
    <property type="entry name" value="AAA+_ATPase"/>
</dbReference>
<accession>A0ABW7FIR2</accession>
<dbReference type="SMART" id="SM00382">
    <property type="entry name" value="AAA"/>
    <property type="match status" value="1"/>
</dbReference>
<keyword evidence="1" id="KW-1003">Cell membrane</keyword>
<dbReference type="GO" id="GO:0005524">
    <property type="term" value="F:ATP binding"/>
    <property type="evidence" value="ECO:0007669"/>
    <property type="project" value="UniProtKB-KW"/>
</dbReference>
<evidence type="ECO:0000313" key="6">
    <source>
        <dbReference type="Proteomes" id="UP001606301"/>
    </source>
</evidence>
<evidence type="ECO:0000256" key="3">
    <source>
        <dbReference type="ARBA" id="ARBA00022840"/>
    </source>
</evidence>
<dbReference type="PANTHER" id="PTHR42794">
    <property type="entry name" value="HEMIN IMPORT ATP-BINDING PROTEIN HMUV"/>
    <property type="match status" value="1"/>
</dbReference>